<comment type="similarity">
    <text evidence="1">Belongs to the malic enzymes family.</text>
</comment>
<evidence type="ECO:0000259" key="3">
    <source>
        <dbReference type="SMART" id="SM00919"/>
    </source>
</evidence>
<dbReference type="SMART" id="SM00919">
    <property type="entry name" value="Malic_M"/>
    <property type="match status" value="1"/>
</dbReference>
<evidence type="ECO:0000313" key="5">
    <source>
        <dbReference type="EMBL" id="XAT63261.1"/>
    </source>
</evidence>
<name>A0ABZ3H259_GEOAI</name>
<dbReference type="SUPFAM" id="SSF51735">
    <property type="entry name" value="NAD(P)-binding Rossmann-fold domains"/>
    <property type="match status" value="1"/>
</dbReference>
<dbReference type="SMART" id="SM01274">
    <property type="entry name" value="malic"/>
    <property type="match status" value="1"/>
</dbReference>
<feature type="domain" description="Malic enzyme NAD-binding" evidence="3">
    <location>
        <begin position="164"/>
        <end position="392"/>
    </location>
</feature>
<feature type="domain" description="Malic enzyme N-terminal" evidence="4">
    <location>
        <begin position="19"/>
        <end position="152"/>
    </location>
</feature>
<dbReference type="Pfam" id="PF03949">
    <property type="entry name" value="Malic_M"/>
    <property type="match status" value="1"/>
</dbReference>
<dbReference type="PANTHER" id="PTHR43237">
    <property type="entry name" value="NADP-DEPENDENT MALIC ENZYME"/>
    <property type="match status" value="1"/>
</dbReference>
<dbReference type="GeneID" id="90449695"/>
<accession>A0ABZ3H259</accession>
<dbReference type="InterPro" id="IPR012302">
    <property type="entry name" value="Malic_NAD-bd"/>
</dbReference>
<dbReference type="PIRSF" id="PIRSF000106">
    <property type="entry name" value="ME"/>
    <property type="match status" value="1"/>
</dbReference>
<evidence type="ECO:0000313" key="6">
    <source>
        <dbReference type="Proteomes" id="UP001492541"/>
    </source>
</evidence>
<dbReference type="PANTHER" id="PTHR43237:SF4">
    <property type="entry name" value="NADP-DEPENDENT MALIC ENZYME"/>
    <property type="match status" value="1"/>
</dbReference>
<dbReference type="InterPro" id="IPR036291">
    <property type="entry name" value="NAD(P)-bd_dom_sf"/>
</dbReference>
<dbReference type="EMBL" id="CP087714">
    <property type="protein sequence ID" value="XAT63261.1"/>
    <property type="molecule type" value="Genomic_DNA"/>
</dbReference>
<organism evidence="5 6">
    <name type="scientific">Geoglobus acetivorans</name>
    <dbReference type="NCBI Taxonomy" id="565033"/>
    <lineage>
        <taxon>Archaea</taxon>
        <taxon>Methanobacteriati</taxon>
        <taxon>Methanobacteriota</taxon>
        <taxon>Archaeoglobi</taxon>
        <taxon>Archaeoglobales</taxon>
        <taxon>Archaeoglobaceae</taxon>
        <taxon>Geoglobus</taxon>
    </lineage>
</organism>
<evidence type="ECO:0000259" key="4">
    <source>
        <dbReference type="SMART" id="SM01274"/>
    </source>
</evidence>
<proteinExistence type="inferred from homology"/>
<dbReference type="InterPro" id="IPR012301">
    <property type="entry name" value="Malic_N_dom"/>
</dbReference>
<dbReference type="InterPro" id="IPR045213">
    <property type="entry name" value="Malic_NAD-bd_bact_type"/>
</dbReference>
<dbReference type="InterPro" id="IPR046346">
    <property type="entry name" value="Aminoacid_DH-like_N_sf"/>
</dbReference>
<sequence length="431" mass="47464">MGDTGEMYKKAIKIHRKFHGKIETMIKIPFRGLEDFNYLYTPGVAKACEEIEANPDEAYELTWKSNSVAIVTDGSRTLGLGDIGSLASLPVMEGKALIFKLFGGVDAIPLPINEHDADRFTEIVEKISPSFGGINLEDIESPKCFYILEKLKNRLDIPVWHDDQQGTATATLAGLFGALDVVEKKLEEVKIAVIGAGAANSATIRLLLRTGVPGENIVAVDSKGTIYDGREDLNAVNYKKWIAEKTNLNKVRGGIKEAMKNADVVIAASKPGPGVIKKEWVELMNEDAIVFAEANPIPEILPEDAIDAGARIVGTGRSDYPNQINNSLVFPGVFRGVLTVRAREITDDMAIEAAKALYEHAKPNLCEDYIIPRMDELEIHEKVAFRVARKAVKDGLARKEMSDSEIRSEIDRILKITEEKVRIISDFLSSL</sequence>
<gene>
    <name evidence="5" type="ORF">LPQ35_08350</name>
</gene>
<dbReference type="InterPro" id="IPR051674">
    <property type="entry name" value="Malate_Decarboxylase"/>
</dbReference>
<evidence type="ECO:0000256" key="1">
    <source>
        <dbReference type="ARBA" id="ARBA00008785"/>
    </source>
</evidence>
<evidence type="ECO:0000256" key="2">
    <source>
        <dbReference type="ARBA" id="ARBA00023002"/>
    </source>
</evidence>
<dbReference type="Proteomes" id="UP001492541">
    <property type="component" value="Chromosome"/>
</dbReference>
<dbReference type="InterPro" id="IPR001891">
    <property type="entry name" value="Malic_OxRdtase"/>
</dbReference>
<protein>
    <submittedName>
        <fullName evidence="5">NADP-dependent malic enzyme</fullName>
    </submittedName>
</protein>
<dbReference type="SUPFAM" id="SSF53223">
    <property type="entry name" value="Aminoacid dehydrogenase-like, N-terminal domain"/>
    <property type="match status" value="1"/>
</dbReference>
<keyword evidence="6" id="KW-1185">Reference proteome</keyword>
<dbReference type="RefSeq" id="WP_346297618.1">
    <property type="nucleotide sequence ID" value="NZ_CP087714.1"/>
</dbReference>
<dbReference type="Gene3D" id="3.40.50.720">
    <property type="entry name" value="NAD(P)-binding Rossmann-like Domain"/>
    <property type="match status" value="1"/>
</dbReference>
<reference evidence="5 6" key="1">
    <citation type="submission" date="2021-11" db="EMBL/GenBank/DDBJ databases">
        <title>Whole genome of Geoglobus acetivorans.</title>
        <authorList>
            <person name="Liu D."/>
        </authorList>
    </citation>
    <scope>NUCLEOTIDE SEQUENCE [LARGE SCALE GENOMIC DNA]</scope>
    <source>
        <strain evidence="5 6">SBH6</strain>
    </source>
</reference>
<dbReference type="CDD" id="cd05311">
    <property type="entry name" value="NAD_bind_2_malic_enz"/>
    <property type="match status" value="1"/>
</dbReference>
<dbReference type="Gene3D" id="3.40.50.10380">
    <property type="entry name" value="Malic enzyme, N-terminal domain"/>
    <property type="match status" value="1"/>
</dbReference>
<dbReference type="Pfam" id="PF00390">
    <property type="entry name" value="malic"/>
    <property type="match status" value="2"/>
</dbReference>
<keyword evidence="2" id="KW-0560">Oxidoreductase</keyword>
<dbReference type="InterPro" id="IPR037062">
    <property type="entry name" value="Malic_N_dom_sf"/>
</dbReference>